<comment type="caution">
    <text evidence="2">The sequence shown here is derived from an EMBL/GenBank/DDBJ whole genome shotgun (WGS) entry which is preliminary data.</text>
</comment>
<reference evidence="2 3" key="1">
    <citation type="submission" date="2019-05" db="EMBL/GenBank/DDBJ databases">
        <title>Another draft genome of Portunus trituberculatus and its Hox gene families provides insights of decapod evolution.</title>
        <authorList>
            <person name="Jeong J.-H."/>
            <person name="Song I."/>
            <person name="Kim S."/>
            <person name="Choi T."/>
            <person name="Kim D."/>
            <person name="Ryu S."/>
            <person name="Kim W."/>
        </authorList>
    </citation>
    <scope>NUCLEOTIDE SEQUENCE [LARGE SCALE GENOMIC DNA]</scope>
    <source>
        <tissue evidence="2">Muscle</tissue>
    </source>
</reference>
<sequence>MLFLRKNSLGINYKTFAVGGPLGPSLGGCAWRLSVVWVQQTTQHCVNSRRRGSTSRSLRRDGAPGELFLFPCCWVSCFLGHALSLLPHGRTGGKHHQPTRHLHHLSSPPSPHAAPPTTTTTTTTTSVTLITTTSTTVIYALRGWIAFVAFIDMGMAVQCFLDADSFLGSQLYTAGDIAEHGEFPVCMCVCVCVGGR</sequence>
<dbReference type="Proteomes" id="UP000324222">
    <property type="component" value="Unassembled WGS sequence"/>
</dbReference>
<proteinExistence type="predicted"/>
<gene>
    <name evidence="2" type="ORF">E2C01_007796</name>
</gene>
<organism evidence="2 3">
    <name type="scientific">Portunus trituberculatus</name>
    <name type="common">Swimming crab</name>
    <name type="synonym">Neptunus trituberculatus</name>
    <dbReference type="NCBI Taxonomy" id="210409"/>
    <lineage>
        <taxon>Eukaryota</taxon>
        <taxon>Metazoa</taxon>
        <taxon>Ecdysozoa</taxon>
        <taxon>Arthropoda</taxon>
        <taxon>Crustacea</taxon>
        <taxon>Multicrustacea</taxon>
        <taxon>Malacostraca</taxon>
        <taxon>Eumalacostraca</taxon>
        <taxon>Eucarida</taxon>
        <taxon>Decapoda</taxon>
        <taxon>Pleocyemata</taxon>
        <taxon>Brachyura</taxon>
        <taxon>Eubrachyura</taxon>
        <taxon>Portunoidea</taxon>
        <taxon>Portunidae</taxon>
        <taxon>Portuninae</taxon>
        <taxon>Portunus</taxon>
    </lineage>
</organism>
<evidence type="ECO:0000313" key="2">
    <source>
        <dbReference type="EMBL" id="MPC15014.1"/>
    </source>
</evidence>
<feature type="region of interest" description="Disordered" evidence="1">
    <location>
        <begin position="90"/>
        <end position="124"/>
    </location>
</feature>
<feature type="compositionally biased region" description="Basic residues" evidence="1">
    <location>
        <begin position="91"/>
        <end position="104"/>
    </location>
</feature>
<keyword evidence="3" id="KW-1185">Reference proteome</keyword>
<dbReference type="EMBL" id="VSRR010000397">
    <property type="protein sequence ID" value="MPC15014.1"/>
    <property type="molecule type" value="Genomic_DNA"/>
</dbReference>
<accession>A0A5B7D254</accession>
<name>A0A5B7D254_PORTR</name>
<dbReference type="AlphaFoldDB" id="A0A5B7D254"/>
<dbReference type="OrthoDB" id="6345150at2759"/>
<evidence type="ECO:0000256" key="1">
    <source>
        <dbReference type="SAM" id="MobiDB-lite"/>
    </source>
</evidence>
<evidence type="ECO:0000313" key="3">
    <source>
        <dbReference type="Proteomes" id="UP000324222"/>
    </source>
</evidence>
<protein>
    <submittedName>
        <fullName evidence="2">Uncharacterized protein</fullName>
    </submittedName>
</protein>
<dbReference type="PROSITE" id="PS51257">
    <property type="entry name" value="PROKAR_LIPOPROTEIN"/>
    <property type="match status" value="1"/>
</dbReference>
<feature type="compositionally biased region" description="Low complexity" evidence="1">
    <location>
        <begin position="115"/>
        <end position="124"/>
    </location>
</feature>